<sequence>MHACYVFGKEKSREFHLEPGSRWWSTPRPHQRKRMWRVCTQGRWRTRRLASASAPSAAVGHTLGRGFGAGSDVRPSRSPPTLSPRPTGMDVDNVGATGGGGGGVGGGDDSGGGGGGGGSAGVGGGGGGGGSARPPVPPASVTRDAMIARYGLLPVPAAALTASPALARLHDDGAAWCRYAAARSAVAAAATLGGDRDAPNKDTSDDDDNDDYDEDGTRTLAAASRKRVAADLEAAGVDAPTRDALLRGMAQLWTEAVSEDGHDLRSASVDTALWSPLALPTGVGLAGRWHYRVRWSSVEYYMILNVQSLPPPAPPAWGRWGEDRDGGGGGGRGGEGGEGCGTGGGGHGGGAGANSRDGVWALATTVGGWRPPHGRGSSCWIPRLMMRRRRAWGESQMTICPRRWTRRRRRESTRRPSGCCGRGCLGRLWRSPAWATASPTMRSPPLRYRRASATASTAPTATRGPYGRATSR</sequence>
<name>A0ACC3BTD0_PYRYE</name>
<organism evidence="1 2">
    <name type="scientific">Pyropia yezoensis</name>
    <name type="common">Susabi-nori</name>
    <name type="synonym">Porphyra yezoensis</name>
    <dbReference type="NCBI Taxonomy" id="2788"/>
    <lineage>
        <taxon>Eukaryota</taxon>
        <taxon>Rhodophyta</taxon>
        <taxon>Bangiophyceae</taxon>
        <taxon>Bangiales</taxon>
        <taxon>Bangiaceae</taxon>
        <taxon>Pyropia</taxon>
    </lineage>
</organism>
<dbReference type="Proteomes" id="UP000798662">
    <property type="component" value="Chromosome 1"/>
</dbReference>
<gene>
    <name evidence="1" type="ORF">I4F81_003550</name>
</gene>
<dbReference type="EMBL" id="CM020618">
    <property type="protein sequence ID" value="KAK1860964.1"/>
    <property type="molecule type" value="Genomic_DNA"/>
</dbReference>
<proteinExistence type="predicted"/>
<evidence type="ECO:0000313" key="2">
    <source>
        <dbReference type="Proteomes" id="UP000798662"/>
    </source>
</evidence>
<comment type="caution">
    <text evidence="1">The sequence shown here is derived from an EMBL/GenBank/DDBJ whole genome shotgun (WGS) entry which is preliminary data.</text>
</comment>
<accession>A0ACC3BTD0</accession>
<keyword evidence="2" id="KW-1185">Reference proteome</keyword>
<reference evidence="1" key="1">
    <citation type="submission" date="2019-11" db="EMBL/GenBank/DDBJ databases">
        <title>Nori genome reveals adaptations in red seaweeds to the harsh intertidal environment.</title>
        <authorList>
            <person name="Wang D."/>
            <person name="Mao Y."/>
        </authorList>
    </citation>
    <scope>NUCLEOTIDE SEQUENCE</scope>
    <source>
        <tissue evidence="1">Gametophyte</tissue>
    </source>
</reference>
<protein>
    <submittedName>
        <fullName evidence="1">Uncharacterized protein</fullName>
    </submittedName>
</protein>
<evidence type="ECO:0000313" key="1">
    <source>
        <dbReference type="EMBL" id="KAK1860964.1"/>
    </source>
</evidence>